<comment type="caution">
    <text evidence="3">The sequence shown here is derived from an EMBL/GenBank/DDBJ whole genome shotgun (WGS) entry which is preliminary data.</text>
</comment>
<feature type="region of interest" description="Disordered" evidence="2">
    <location>
        <begin position="1"/>
        <end position="164"/>
    </location>
</feature>
<keyword evidence="4" id="KW-1185">Reference proteome</keyword>
<proteinExistence type="predicted"/>
<sequence length="762" mass="84588">MMKTGAAKAGLPKPGFQDRSKPSLTPSSSSTTATTMKTSRSYNMRSSDHRLNRLKRANSDDALTKPAAGAAASGFRMKKTVTTGAISDLAEARPRSTSGAQAAKRSGIPAPREIPSALTKGRTSLRDQLRTSSTKKIVSSASTSSLSALAKQTRGPTKSQDTEGLEQGLLECQIKELLAEAKAKDLEISNLRAELQHFMVKPSTPSSSAPSKCVTDEEQRQVDEALLLVGELREKNGTFQNELAVLREDNQILNGKLLSLEAYIASTPSKPFVNGLPYSSLRTSVSLSSDMTKDSPSPDSSEFEKIPSCSESLHSGASGETGSIGAVMSSMGQNLSVQSLAEQIHKMEENQHSTAEELQATLQELADQQKMVQELTAENERLAEEKRLLQTSVQQQQECVEVLAQKNESLARRLQEQVQVQAQREEEICSQGPRLAELEQRYANLMESSHFEREKLVDIQQQLTGSLRSLEEEHQIAQGQVCCLREEMDRLQAQLDQELESVGQATLVAEEQRATAESLRLENSRLKVQVDIERQKIGEMKTIQNASDTAEVLSMLKAAHAERDRMEAELTTLREKLLHAQAETEHTRAALSMVEAKCQQVQEQAEEREQVLHNQISSVEEERILAENQVKDLKENIFELEDQVEQQRAVNCHTNQAALDMENLAKKLEDQKSEAERQLKVLTRKLKDEKEEWRRFQADLQTAVVVANDIKVEAQQELRALRRQLQEEQERNATLSADLEALQGVRLSTGATFDTKTAVEGH</sequence>
<feature type="compositionally biased region" description="Polar residues" evidence="2">
    <location>
        <begin position="309"/>
        <end position="321"/>
    </location>
</feature>
<evidence type="ECO:0000313" key="4">
    <source>
        <dbReference type="Proteomes" id="UP000516260"/>
    </source>
</evidence>
<feature type="compositionally biased region" description="Basic and acidic residues" evidence="2">
    <location>
        <begin position="46"/>
        <end position="63"/>
    </location>
</feature>
<dbReference type="Proteomes" id="UP000516260">
    <property type="component" value="Chromosome 9"/>
</dbReference>
<reference evidence="3 4" key="1">
    <citation type="submission" date="2019-04" db="EMBL/GenBank/DDBJ databases">
        <title>The sequence and de novo assembly of Takifugu bimaculatus genome using PacBio and Hi-C technologies.</title>
        <authorList>
            <person name="Xu P."/>
            <person name="Liu B."/>
            <person name="Zhou Z."/>
        </authorList>
    </citation>
    <scope>NUCLEOTIDE SEQUENCE [LARGE SCALE GENOMIC DNA]</scope>
    <source>
        <strain evidence="3">TB-2018</strain>
        <tissue evidence="3">Muscle</tissue>
    </source>
</reference>
<evidence type="ECO:0000313" key="3">
    <source>
        <dbReference type="EMBL" id="TNM84690.1"/>
    </source>
</evidence>
<evidence type="ECO:0000256" key="1">
    <source>
        <dbReference type="SAM" id="Coils"/>
    </source>
</evidence>
<keyword evidence="1" id="KW-0175">Coiled coil</keyword>
<feature type="region of interest" description="Disordered" evidence="2">
    <location>
        <begin position="288"/>
        <end position="322"/>
    </location>
</feature>
<protein>
    <recommendedName>
        <fullName evidence="5">Sperm antigen with calponin homology and coiled-coil domains 1</fullName>
    </recommendedName>
</protein>
<feature type="coiled-coil region" evidence="1">
    <location>
        <begin position="337"/>
        <end position="392"/>
    </location>
</feature>
<feature type="compositionally biased region" description="Low complexity" evidence="2">
    <location>
        <begin position="22"/>
        <end position="41"/>
    </location>
</feature>
<gene>
    <name evidence="3" type="ORF">fugu_008868</name>
</gene>
<feature type="coiled-coil region" evidence="1">
    <location>
        <begin position="509"/>
        <end position="745"/>
    </location>
</feature>
<dbReference type="AlphaFoldDB" id="A0A4Z2B1D8"/>
<name>A0A4Z2B1D8_9TELE</name>
<evidence type="ECO:0008006" key="5">
    <source>
        <dbReference type="Google" id="ProtNLM"/>
    </source>
</evidence>
<accession>A0A4Z2B1D8</accession>
<organism evidence="3 4">
    <name type="scientific">Takifugu bimaculatus</name>
    <dbReference type="NCBI Taxonomy" id="433685"/>
    <lineage>
        <taxon>Eukaryota</taxon>
        <taxon>Metazoa</taxon>
        <taxon>Chordata</taxon>
        <taxon>Craniata</taxon>
        <taxon>Vertebrata</taxon>
        <taxon>Euteleostomi</taxon>
        <taxon>Actinopterygii</taxon>
        <taxon>Neopterygii</taxon>
        <taxon>Teleostei</taxon>
        <taxon>Neoteleostei</taxon>
        <taxon>Acanthomorphata</taxon>
        <taxon>Eupercaria</taxon>
        <taxon>Tetraodontiformes</taxon>
        <taxon>Tetradontoidea</taxon>
        <taxon>Tetraodontidae</taxon>
        <taxon>Takifugu</taxon>
    </lineage>
</organism>
<feature type="compositionally biased region" description="Low complexity" evidence="2">
    <location>
        <begin position="131"/>
        <end position="151"/>
    </location>
</feature>
<dbReference type="EMBL" id="SWLE01000022">
    <property type="protein sequence ID" value="TNM84690.1"/>
    <property type="molecule type" value="Genomic_DNA"/>
</dbReference>
<evidence type="ECO:0000256" key="2">
    <source>
        <dbReference type="SAM" id="MobiDB-lite"/>
    </source>
</evidence>